<dbReference type="Pfam" id="PF00400">
    <property type="entry name" value="WD40"/>
    <property type="match status" value="1"/>
</dbReference>
<dbReference type="GO" id="GO:0034198">
    <property type="term" value="P:cellular response to amino acid starvation"/>
    <property type="evidence" value="ECO:0007669"/>
    <property type="project" value="TreeGrafter"/>
</dbReference>
<dbReference type="AlphaFoldDB" id="A0A818GMR4"/>
<dbReference type="PANTHER" id="PTHR46170:SF1">
    <property type="entry name" value="GATOR COMPLEX PROTEIN WDR59"/>
    <property type="match status" value="1"/>
</dbReference>
<dbReference type="Proteomes" id="UP000663851">
    <property type="component" value="Unassembled WGS sequence"/>
</dbReference>
<keyword evidence="2" id="KW-0677">Repeat</keyword>
<evidence type="ECO:0000256" key="4">
    <source>
        <dbReference type="SAM" id="MobiDB-lite"/>
    </source>
</evidence>
<dbReference type="PROSITE" id="PS00678">
    <property type="entry name" value="WD_REPEATS_1"/>
    <property type="match status" value="1"/>
</dbReference>
<reference evidence="5" key="1">
    <citation type="submission" date="2021-02" db="EMBL/GenBank/DDBJ databases">
        <authorList>
            <person name="Nowell W R."/>
        </authorList>
    </citation>
    <scope>NUCLEOTIDE SEQUENCE</scope>
</reference>
<name>A0A818GMR4_9BILA</name>
<gene>
    <name evidence="6" type="ORF">HFQ381_LOCUS3569</name>
    <name evidence="5" type="ORF">LUA448_LOCUS24785</name>
</gene>
<accession>A0A818GMR4</accession>
<protein>
    <submittedName>
        <fullName evidence="5">Uncharacterized protein</fullName>
    </submittedName>
</protein>
<dbReference type="InterPro" id="IPR019775">
    <property type="entry name" value="WD40_repeat_CS"/>
</dbReference>
<evidence type="ECO:0000256" key="3">
    <source>
        <dbReference type="PROSITE-ProRule" id="PRU00221"/>
    </source>
</evidence>
<dbReference type="PROSITE" id="PS50082">
    <property type="entry name" value="WD_REPEATS_2"/>
    <property type="match status" value="1"/>
</dbReference>
<dbReference type="InterPro" id="IPR015943">
    <property type="entry name" value="WD40/YVTN_repeat-like_dom_sf"/>
</dbReference>
<comment type="caution">
    <text evidence="5">The sequence shown here is derived from an EMBL/GenBank/DDBJ whole genome shotgun (WGS) entry which is preliminary data.</text>
</comment>
<feature type="compositionally biased region" description="Polar residues" evidence="4">
    <location>
        <begin position="394"/>
        <end position="410"/>
    </location>
</feature>
<dbReference type="EMBL" id="CAJOBO010000131">
    <property type="protein sequence ID" value="CAF4138021.1"/>
    <property type="molecule type" value="Genomic_DNA"/>
</dbReference>
<dbReference type="PROSITE" id="PS50294">
    <property type="entry name" value="WD_REPEATS_REGION"/>
    <property type="match status" value="1"/>
</dbReference>
<feature type="compositionally biased region" description="Polar residues" evidence="4">
    <location>
        <begin position="418"/>
        <end position="433"/>
    </location>
</feature>
<feature type="repeat" description="WD" evidence="3">
    <location>
        <begin position="129"/>
        <end position="164"/>
    </location>
</feature>
<dbReference type="GO" id="GO:0035859">
    <property type="term" value="C:Seh1-associated complex"/>
    <property type="evidence" value="ECO:0007669"/>
    <property type="project" value="TreeGrafter"/>
</dbReference>
<organism evidence="5 7">
    <name type="scientific">Rotaria socialis</name>
    <dbReference type="NCBI Taxonomy" id="392032"/>
    <lineage>
        <taxon>Eukaryota</taxon>
        <taxon>Metazoa</taxon>
        <taxon>Spiralia</taxon>
        <taxon>Gnathifera</taxon>
        <taxon>Rotifera</taxon>
        <taxon>Eurotatoria</taxon>
        <taxon>Bdelloidea</taxon>
        <taxon>Philodinida</taxon>
        <taxon>Philodinidae</taxon>
        <taxon>Rotaria</taxon>
    </lineage>
</organism>
<feature type="region of interest" description="Disordered" evidence="4">
    <location>
        <begin position="394"/>
        <end position="474"/>
    </location>
</feature>
<dbReference type="InterPro" id="IPR036322">
    <property type="entry name" value="WD40_repeat_dom_sf"/>
</dbReference>
<dbReference type="SUPFAM" id="SSF50978">
    <property type="entry name" value="WD40 repeat-like"/>
    <property type="match status" value="1"/>
</dbReference>
<sequence>MYDRNSVTSSNNCRIFDTGKNLLNFDCHSIVLNDPETHLLLVGNHELAFINFETLISQLDDLAGINTNGSLPSLFDVKLVSLFDSYNVNRPIVEWNCCEPNQYAVAIDRLVRFYTVDQANINESIAVIDSQHKRPISTISYAPHNTHWLLTGSLDGQIQVWDTRQCSVKNPASLKFTATTPFSIRRIQWSSEKTESSDQLAVQCDRSVRIYDIRRTDASVISSTDLEHTQRIIDMDWIKQSQSIVTLSSDQSIRIFSTTGQKIAESLPNEQSPCTFSKIQTTMYDNLLVCASRDPISSTSGFLGWHWDGEQCLQPLTNRILSPTLAPIVDFCFVKNTHFFNLFNNSSSSHMNDELTNRFLLLTWCRDGNLCLVEMDSTFRQTCMNQQTRTKLVNTADSGTTIDNSRTSIHPSRHHGTARNSLSTVTMDSIQSETSDTGDDDSDNPFQAMPASPPNTVESSEASDENDYPTIADKSNNAITEVSIQNELNSIHDSYGPYIFVETTDEQRRMCILRCIYSLDNSSSFRVFLTFSRHYPIISQLFVRFKLPTKNNDERLKSFQSHIQIMVEDTCYTCFYHGQLCLHRCLIKLKSLFDKYFKQARLFSTAQSMPNNTHKKRNQSSTNFDGDSINDFTNSNNNSTANNDNNSNRIFIPASSTTHTNESQISVNSFVHGHRRTCGARFSGSSHLICFGQVASIQQTSSAPILTSLSDGTLNRPQSLPLRPTSLAVAKTRENSSTDEQSSYRTTAITNAMQIQYTQNNQRLPIFSAPVRPTFGTNIFDDDRRLSTGYQRSSTKCQRSSTGYQRSLGQTLRPHSTVSIYDVSILLPVSKKLADDYKIDLNNPVEMCEVNQEVAQKMGKTDLSHCWRLLGRLLSLQPNLQNDDSWFQTPIAQGLINHIVAAYVKNGDIQSASMFLLTMSQTSYLKTRIHTKLVAEHNSNPILYAYASLLHRWKHFYKRTQILSQIDHNCQSPAPFTPIASAQTTIMCSICLQPVLGQYFLCAICGHGGHLMHMHDWFSSDGLKHRYCPEKDCSCRCIIKQQELLAINTIQLQQQQPLPITPRPYPARQPSSSFRP</sequence>
<dbReference type="GO" id="GO:0005774">
    <property type="term" value="C:vacuolar membrane"/>
    <property type="evidence" value="ECO:0007669"/>
    <property type="project" value="TreeGrafter"/>
</dbReference>
<dbReference type="EMBL" id="CAJNYD010003259">
    <property type="protein sequence ID" value="CAF3492795.1"/>
    <property type="molecule type" value="Genomic_DNA"/>
</dbReference>
<dbReference type="GO" id="GO:0035591">
    <property type="term" value="F:signaling adaptor activity"/>
    <property type="evidence" value="ECO:0007669"/>
    <property type="project" value="TreeGrafter"/>
</dbReference>
<evidence type="ECO:0000313" key="5">
    <source>
        <dbReference type="EMBL" id="CAF3492795.1"/>
    </source>
</evidence>
<feature type="compositionally biased region" description="Low complexity" evidence="4">
    <location>
        <begin position="627"/>
        <end position="648"/>
    </location>
</feature>
<dbReference type="SMART" id="SM00320">
    <property type="entry name" value="WD40"/>
    <property type="match status" value="3"/>
</dbReference>
<dbReference type="InterPro" id="IPR049567">
    <property type="entry name" value="WDR59-like"/>
</dbReference>
<keyword evidence="1 3" id="KW-0853">WD repeat</keyword>
<dbReference type="PANTHER" id="PTHR46170">
    <property type="entry name" value="GATOR COMPLEX PROTEIN WDR59"/>
    <property type="match status" value="1"/>
</dbReference>
<evidence type="ECO:0000313" key="7">
    <source>
        <dbReference type="Proteomes" id="UP000663833"/>
    </source>
</evidence>
<proteinExistence type="predicted"/>
<dbReference type="InterPro" id="IPR001680">
    <property type="entry name" value="WD40_rpt"/>
</dbReference>
<dbReference type="Proteomes" id="UP000663833">
    <property type="component" value="Unassembled WGS sequence"/>
</dbReference>
<evidence type="ECO:0000256" key="2">
    <source>
        <dbReference type="ARBA" id="ARBA00022737"/>
    </source>
</evidence>
<feature type="region of interest" description="Disordered" evidence="4">
    <location>
        <begin position="608"/>
        <end position="657"/>
    </location>
</feature>
<dbReference type="Gene3D" id="2.130.10.10">
    <property type="entry name" value="YVTN repeat-like/Quinoprotein amine dehydrogenase"/>
    <property type="match status" value="1"/>
</dbReference>
<dbReference type="GO" id="GO:1904263">
    <property type="term" value="P:positive regulation of TORC1 signaling"/>
    <property type="evidence" value="ECO:0007669"/>
    <property type="project" value="TreeGrafter"/>
</dbReference>
<evidence type="ECO:0000313" key="6">
    <source>
        <dbReference type="EMBL" id="CAF4138021.1"/>
    </source>
</evidence>
<evidence type="ECO:0000256" key="1">
    <source>
        <dbReference type="ARBA" id="ARBA00022574"/>
    </source>
</evidence>